<proteinExistence type="predicted"/>
<evidence type="ECO:0000313" key="2">
    <source>
        <dbReference type="Proteomes" id="UP000739411"/>
    </source>
</evidence>
<evidence type="ECO:0000313" key="1">
    <source>
        <dbReference type="EMBL" id="MBK7413923.1"/>
    </source>
</evidence>
<name>A0A935JZV6_9RHOO</name>
<organism evidence="1 2">
    <name type="scientific">Candidatus Dechloromonas phosphorivorans</name>
    <dbReference type="NCBI Taxonomy" id="2899244"/>
    <lineage>
        <taxon>Bacteria</taxon>
        <taxon>Pseudomonadati</taxon>
        <taxon>Pseudomonadota</taxon>
        <taxon>Betaproteobacteria</taxon>
        <taxon>Rhodocyclales</taxon>
        <taxon>Azonexaceae</taxon>
        <taxon>Dechloromonas</taxon>
    </lineage>
</organism>
<sequence length="323" mass="37354">MEFKLVYGNHGRDPFHIMDTLLLIKLSLEALGYKADLEERMIPGKVNILLECFTYDFVEAMKEVRKTPGTEFIIVATEFVTGKSFNDFNSGDTESTRDSHYDVPEYWRKRFRTFLVAQEMTRAVWHLAESQVAPFKEATGNASVFYLPHGYVDGFARVRHKPVQHKDIDAIFTGTLTNHRHTVIRELAKRGFNAVATKPLNFVQREDLIARAKIGLNIKQTDNWLYPSNSRYHYHLSNDSLLLSEHTPVQCDLSPYIVEADPESFIERCCEILVDDQWANEALTRRERFMAEMPMPALMKHLLDATYSQARPVERETHAFTCN</sequence>
<dbReference type="Proteomes" id="UP000739411">
    <property type="component" value="Unassembled WGS sequence"/>
</dbReference>
<comment type="caution">
    <text evidence="1">The sequence shown here is derived from an EMBL/GenBank/DDBJ whole genome shotgun (WGS) entry which is preliminary data.</text>
</comment>
<protein>
    <recommendedName>
        <fullName evidence="3">Glycosyltransferase family 1 protein</fullName>
    </recommendedName>
</protein>
<dbReference type="AlphaFoldDB" id="A0A935JZV6"/>
<accession>A0A935JZV6</accession>
<gene>
    <name evidence="1" type="ORF">IPJ38_01205</name>
</gene>
<reference evidence="1 2" key="1">
    <citation type="submission" date="2020-10" db="EMBL/GenBank/DDBJ databases">
        <title>Connecting structure to function with the recovery of over 1000 high-quality activated sludge metagenome-assembled genomes encoding full-length rRNA genes using long-read sequencing.</title>
        <authorList>
            <person name="Singleton C.M."/>
            <person name="Petriglieri F."/>
            <person name="Kristensen J.M."/>
            <person name="Kirkegaard R.H."/>
            <person name="Michaelsen T.Y."/>
            <person name="Andersen M.H."/>
            <person name="Karst S.M."/>
            <person name="Dueholm M.S."/>
            <person name="Nielsen P.H."/>
            <person name="Albertsen M."/>
        </authorList>
    </citation>
    <scope>NUCLEOTIDE SEQUENCE [LARGE SCALE GENOMIC DNA]</scope>
    <source>
        <strain evidence="1">EsbW_18-Q3-R4-48_BATAC.463</strain>
    </source>
</reference>
<dbReference type="EMBL" id="JADJMS010000005">
    <property type="protein sequence ID" value="MBK7413923.1"/>
    <property type="molecule type" value="Genomic_DNA"/>
</dbReference>
<evidence type="ECO:0008006" key="3">
    <source>
        <dbReference type="Google" id="ProtNLM"/>
    </source>
</evidence>